<dbReference type="OrthoDB" id="88014at2"/>
<feature type="transmembrane region" description="Helical" evidence="5">
    <location>
        <begin position="357"/>
        <end position="376"/>
    </location>
</feature>
<dbReference type="RefSeq" id="WP_013389099.1">
    <property type="nucleotide sequence ID" value="NC_014633.1"/>
</dbReference>
<dbReference type="InterPro" id="IPR006342">
    <property type="entry name" value="FkbM_mtfrase"/>
</dbReference>
<dbReference type="KEGG" id="ipo:Ilyop_2686"/>
<feature type="transmembrane region" description="Helical" evidence="5">
    <location>
        <begin position="329"/>
        <end position="350"/>
    </location>
</feature>
<evidence type="ECO:0000256" key="4">
    <source>
        <dbReference type="ARBA" id="ARBA00023136"/>
    </source>
</evidence>
<dbReference type="InterPro" id="IPR029063">
    <property type="entry name" value="SAM-dependent_MTases_sf"/>
</dbReference>
<evidence type="ECO:0000256" key="1">
    <source>
        <dbReference type="ARBA" id="ARBA00004141"/>
    </source>
</evidence>
<reference evidence="7 8" key="1">
    <citation type="journal article" date="2010" name="Stand. Genomic Sci.">
        <title>Complete genome sequence of Ilyobacter polytropus type strain (CuHbu1).</title>
        <authorList>
            <person name="Sikorski J."/>
            <person name="Chertkov O."/>
            <person name="Lapidus A."/>
            <person name="Nolan M."/>
            <person name="Lucas S."/>
            <person name="Del Rio T.G."/>
            <person name="Tice H."/>
            <person name="Cheng J.F."/>
            <person name="Tapia R."/>
            <person name="Han C."/>
            <person name="Goodwin L."/>
            <person name="Pitluck S."/>
            <person name="Liolios K."/>
            <person name="Ivanova N."/>
            <person name="Mavromatis K."/>
            <person name="Mikhailova N."/>
            <person name="Pati A."/>
            <person name="Chen A."/>
            <person name="Palaniappan K."/>
            <person name="Land M."/>
            <person name="Hauser L."/>
            <person name="Chang Y.J."/>
            <person name="Jeffries C.D."/>
            <person name="Brambilla E."/>
            <person name="Yasawong M."/>
            <person name="Rohde M."/>
            <person name="Pukall R."/>
            <person name="Spring S."/>
            <person name="Goker M."/>
            <person name="Woyke T."/>
            <person name="Bristow J."/>
            <person name="Eisen J.A."/>
            <person name="Markowitz V."/>
            <person name="Hugenholtz P."/>
            <person name="Kyrpides N.C."/>
            <person name="Klenk H.P."/>
        </authorList>
    </citation>
    <scope>NUCLEOTIDE SEQUENCE [LARGE SCALE GENOMIC DNA]</scope>
    <source>
        <strain evidence="8">ATCC 51220 / DSM 2926 / LMG 16218 / CuHBu1</strain>
        <plasmid evidence="8">pILYOP01</plasmid>
    </source>
</reference>
<keyword evidence="8" id="KW-1185">Reference proteome</keyword>
<keyword evidence="4 5" id="KW-0472">Membrane</keyword>
<feature type="transmembrane region" description="Helical" evidence="5">
    <location>
        <begin position="12"/>
        <end position="31"/>
    </location>
</feature>
<feature type="transmembrane region" description="Helical" evidence="5">
    <location>
        <begin position="210"/>
        <end position="228"/>
    </location>
</feature>
<dbReference type="GO" id="GO:0008168">
    <property type="term" value="F:methyltransferase activity"/>
    <property type="evidence" value="ECO:0007669"/>
    <property type="project" value="UniProtKB-KW"/>
</dbReference>
<feature type="domain" description="Methyltransferase FkbM" evidence="6">
    <location>
        <begin position="480"/>
        <end position="656"/>
    </location>
</feature>
<feature type="transmembrane region" description="Helical" evidence="5">
    <location>
        <begin position="256"/>
        <end position="273"/>
    </location>
</feature>
<dbReference type="InterPro" id="IPR002797">
    <property type="entry name" value="Polysacc_synth"/>
</dbReference>
<name>E3HCP7_ILYPC</name>
<keyword evidence="7" id="KW-0614">Plasmid</keyword>
<keyword evidence="7" id="KW-0808">Transferase</keyword>
<dbReference type="Proteomes" id="UP000006875">
    <property type="component" value="Plasmid pILYOP01"/>
</dbReference>
<keyword evidence="3 5" id="KW-1133">Transmembrane helix</keyword>
<organism evidence="7 8">
    <name type="scientific">Ilyobacter polytropus (strain ATCC 51220 / DSM 2926 / LMG 16218 / CuHBu1)</name>
    <dbReference type="NCBI Taxonomy" id="572544"/>
    <lineage>
        <taxon>Bacteria</taxon>
        <taxon>Fusobacteriati</taxon>
        <taxon>Fusobacteriota</taxon>
        <taxon>Fusobacteriia</taxon>
        <taxon>Fusobacteriales</taxon>
        <taxon>Fusobacteriaceae</taxon>
        <taxon>Ilyobacter</taxon>
    </lineage>
</organism>
<feature type="transmembrane region" description="Helical" evidence="5">
    <location>
        <begin position="43"/>
        <end position="65"/>
    </location>
</feature>
<gene>
    <name evidence="7" type="ordered locus">Ilyop_2686</name>
</gene>
<geneLocation type="plasmid" evidence="7 8">
    <name>pILYOP01</name>
</geneLocation>
<dbReference type="GO" id="GO:0032259">
    <property type="term" value="P:methylation"/>
    <property type="evidence" value="ECO:0007669"/>
    <property type="project" value="UniProtKB-KW"/>
</dbReference>
<dbReference type="PANTHER" id="PTHR43424:SF1">
    <property type="entry name" value="LOCUS PUTATIVE PROTEIN 1-RELATED"/>
    <property type="match status" value="1"/>
</dbReference>
<keyword evidence="7" id="KW-0489">Methyltransferase</keyword>
<feature type="transmembrane region" description="Helical" evidence="5">
    <location>
        <begin position="171"/>
        <end position="190"/>
    </location>
</feature>
<dbReference type="Pfam" id="PF01943">
    <property type="entry name" value="Polysacc_synt"/>
    <property type="match status" value="1"/>
</dbReference>
<accession>E3HCP7</accession>
<sequence>MKKISIKKNTIIMLVDKIIKILVGFGISIMIARYLGSENLGKISYVLAFLGFFEVLSIFGMNAIILKEIGMSEDKDINKILSSVMFFRVVIYILTLPIWYYMFSSFTNGNQELLDLFLIFSVNQLLNAFIVFKLFFQAKGLNKNEVIASQIAYFIGVILKVNFVIMKGSLYWYAILFLGEKVIYSIILLLRYKKKNTFKFQVDFKYLKKLIKESSPLLVASVSIFIYMKVDQLMVGKMLSVKEVGIYSVGVKLSELVYFIPVTIATAYFPRILDGKKNKSKDEYVNEFVKLGNINVFICTLFAIGATILGKWFIELAYGMEYSSAGDVFRIYSWAGVFVALGVSTSKYLLLENRNDLQLYSTLTGGIVNFILNLYFIRKFGIVGAAWTTVISMSISAYLFYIFVKDKEHIKMRTKAIFMKKIKLIINNKEESKMKNKIKKILCFFLEKMKIETRFHKMGLNDLDNKLKKYLDFSEGTFIEVGGNDGKTQSNTYFLEKIKNWNGILVEGIPELYEKCKKERKKSSVYNYALVGKDFDNDYIEMEFANLMSVVSKTRLNKKEHIKKGLECQNIKESYTTKVPTITLQKLLDENKIKEIDFFSLDVEGFELEVLKGVNFDKIKINYILIEVQQKKYKDEIERYLGEEYFLIEKLTNHDYLYKKNN</sequence>
<feature type="transmembrane region" description="Helical" evidence="5">
    <location>
        <begin position="147"/>
        <end position="165"/>
    </location>
</feature>
<feature type="transmembrane region" description="Helical" evidence="5">
    <location>
        <begin position="382"/>
        <end position="404"/>
    </location>
</feature>
<feature type="transmembrane region" description="Helical" evidence="5">
    <location>
        <begin position="294"/>
        <end position="314"/>
    </location>
</feature>
<dbReference type="AlphaFoldDB" id="E3HCP7"/>
<feature type="transmembrane region" description="Helical" evidence="5">
    <location>
        <begin position="85"/>
        <end position="104"/>
    </location>
</feature>
<protein>
    <submittedName>
        <fullName evidence="7">Methyltransferase FkbM family</fullName>
    </submittedName>
</protein>
<dbReference type="EMBL" id="CP002282">
    <property type="protein sequence ID" value="ADO84442.1"/>
    <property type="molecule type" value="Genomic_DNA"/>
</dbReference>
<dbReference type="SUPFAM" id="SSF53335">
    <property type="entry name" value="S-adenosyl-L-methionine-dependent methyltransferases"/>
    <property type="match status" value="1"/>
</dbReference>
<dbReference type="PANTHER" id="PTHR43424">
    <property type="entry name" value="LOCUS PUTATIVE PROTEIN 1-RELATED"/>
    <property type="match status" value="1"/>
</dbReference>
<dbReference type="HOGENOM" id="CLU_414350_0_0_0"/>
<dbReference type="InterPro" id="IPR052556">
    <property type="entry name" value="PolySynth_Transporter"/>
</dbReference>
<evidence type="ECO:0000259" key="6">
    <source>
        <dbReference type="Pfam" id="PF05050"/>
    </source>
</evidence>
<dbReference type="NCBIfam" id="TIGR01444">
    <property type="entry name" value="fkbM_fam"/>
    <property type="match status" value="1"/>
</dbReference>
<feature type="transmembrane region" description="Helical" evidence="5">
    <location>
        <begin position="116"/>
        <end position="135"/>
    </location>
</feature>
<evidence type="ECO:0000256" key="5">
    <source>
        <dbReference type="SAM" id="Phobius"/>
    </source>
</evidence>
<proteinExistence type="predicted"/>
<dbReference type="Pfam" id="PF05050">
    <property type="entry name" value="Methyltransf_21"/>
    <property type="match status" value="1"/>
</dbReference>
<evidence type="ECO:0000256" key="2">
    <source>
        <dbReference type="ARBA" id="ARBA00022692"/>
    </source>
</evidence>
<evidence type="ECO:0000256" key="3">
    <source>
        <dbReference type="ARBA" id="ARBA00022989"/>
    </source>
</evidence>
<comment type="subcellular location">
    <subcellularLocation>
        <location evidence="1">Membrane</location>
        <topology evidence="1">Multi-pass membrane protein</topology>
    </subcellularLocation>
</comment>
<dbReference type="GO" id="GO:0016020">
    <property type="term" value="C:membrane"/>
    <property type="evidence" value="ECO:0007669"/>
    <property type="project" value="UniProtKB-SubCell"/>
</dbReference>
<evidence type="ECO:0000313" key="8">
    <source>
        <dbReference type="Proteomes" id="UP000006875"/>
    </source>
</evidence>
<keyword evidence="2 5" id="KW-0812">Transmembrane</keyword>
<dbReference type="Gene3D" id="3.40.50.150">
    <property type="entry name" value="Vaccinia Virus protein VP39"/>
    <property type="match status" value="1"/>
</dbReference>
<dbReference type="CDD" id="cd13128">
    <property type="entry name" value="MATE_Wzx_like"/>
    <property type="match status" value="1"/>
</dbReference>
<evidence type="ECO:0000313" key="7">
    <source>
        <dbReference type="EMBL" id="ADO84442.1"/>
    </source>
</evidence>